<gene>
    <name evidence="1" type="ORF">BN522_00276</name>
</gene>
<proteinExistence type="predicted"/>
<evidence type="ECO:0000313" key="1">
    <source>
        <dbReference type="EMBL" id="CDF28375.1"/>
    </source>
</evidence>
<dbReference type="Proteomes" id="UP000018189">
    <property type="component" value="Unassembled WGS sequence"/>
</dbReference>
<dbReference type="EMBL" id="CBKP010000009">
    <property type="protein sequence ID" value="CDF28375.1"/>
    <property type="molecule type" value="Genomic_DNA"/>
</dbReference>
<reference evidence="1" key="1">
    <citation type="submission" date="2012-11" db="EMBL/GenBank/DDBJ databases">
        <title>Dependencies among metagenomic species, viruses, plasmids and units of genetic variation.</title>
        <authorList>
            <person name="Nielsen H.B."/>
            <person name="Almeida M."/>
            <person name="Juncker A.S."/>
            <person name="Rasmussen S."/>
            <person name="Li J."/>
            <person name="Sunagawa S."/>
            <person name="Plichta D."/>
            <person name="Gautier L."/>
            <person name="Le Chatelier E."/>
            <person name="Peletier E."/>
            <person name="Bonde I."/>
            <person name="Nielsen T."/>
            <person name="Manichanh C."/>
            <person name="Arumugam M."/>
            <person name="Batto J."/>
            <person name="Santos M.B.Q.D."/>
            <person name="Blom N."/>
            <person name="Borruel N."/>
            <person name="Burgdorf K.S."/>
            <person name="Boumezbeur F."/>
            <person name="Casellas F."/>
            <person name="Dore J."/>
            <person name="Guarner F."/>
            <person name="Hansen T."/>
            <person name="Hildebrand F."/>
            <person name="Kaas R.S."/>
            <person name="Kennedy S."/>
            <person name="Kristiansen K."/>
            <person name="Kultima J.R."/>
            <person name="Leonard P."/>
            <person name="Levenez F."/>
            <person name="Lund O."/>
            <person name="Moumen B."/>
            <person name="Le Paslier D."/>
            <person name="Pons N."/>
            <person name="Pedersen O."/>
            <person name="Prifti E."/>
            <person name="Qin J."/>
            <person name="Raes J."/>
            <person name="Tap J."/>
            <person name="Tims S."/>
            <person name="Ussery D.W."/>
            <person name="Yamada T."/>
            <person name="MetaHit consortium"/>
            <person name="Renault P."/>
            <person name="Sicheritz-Ponten T."/>
            <person name="Bork P."/>
            <person name="Wang J."/>
            <person name="Brunak S."/>
            <person name="Ehrlich S.D."/>
        </authorList>
    </citation>
    <scope>NUCLEOTIDE SEQUENCE [LARGE SCALE GENOMIC DNA]</scope>
</reference>
<accession>R7PSM5</accession>
<sequence length="71" mass="7800">MLILFSVKLAPKLYITQPKLLFAFVSSKLAKLITADLFVVEIILPPLLASIMTLPEPIIFTDLVISSPSSK</sequence>
<organism evidence="1">
    <name type="scientific">Methanobrevibacter smithii CAG:186</name>
    <dbReference type="NCBI Taxonomy" id="1263088"/>
    <lineage>
        <taxon>Archaea</taxon>
        <taxon>Methanobacteriati</taxon>
        <taxon>Methanobacteriota</taxon>
        <taxon>Methanomada group</taxon>
        <taxon>Methanobacteria</taxon>
        <taxon>Methanobacteriales</taxon>
        <taxon>Methanobacteriaceae</taxon>
        <taxon>Methanobrevibacter</taxon>
    </lineage>
</organism>
<name>R7PSM5_METSM</name>
<protein>
    <submittedName>
        <fullName evidence="1">Uncharacterized protein</fullName>
    </submittedName>
</protein>
<dbReference type="AlphaFoldDB" id="R7PSM5"/>
<comment type="caution">
    <text evidence="1">The sequence shown here is derived from an EMBL/GenBank/DDBJ whole genome shotgun (WGS) entry which is preliminary data.</text>
</comment>